<proteinExistence type="predicted"/>
<dbReference type="Proteomes" id="UP001163321">
    <property type="component" value="Chromosome 2"/>
</dbReference>
<organism evidence="1 2">
    <name type="scientific">Peronosclerospora sorghi</name>
    <dbReference type="NCBI Taxonomy" id="230839"/>
    <lineage>
        <taxon>Eukaryota</taxon>
        <taxon>Sar</taxon>
        <taxon>Stramenopiles</taxon>
        <taxon>Oomycota</taxon>
        <taxon>Peronosporomycetes</taxon>
        <taxon>Peronosporales</taxon>
        <taxon>Peronosporaceae</taxon>
        <taxon>Peronosclerospora</taxon>
    </lineage>
</organism>
<accession>A0ACC0WET2</accession>
<sequence>MSDSVDLENIKMVVECDLMNENGKAVALNGKVVSKSGIMNCGKILNDSRRAVRWDEKEVTWRVIHKATSAALATEGLKSQLGHAKADLANLRSKRPKIQASINYANKCIVEVIDPEMHKFNAALKSRESKITALREQINAVEDGMFADISEAVSVENIRVYQ</sequence>
<comment type="caution">
    <text evidence="1">The sequence shown here is derived from an EMBL/GenBank/DDBJ whole genome shotgun (WGS) entry which is preliminary data.</text>
</comment>
<evidence type="ECO:0000313" key="1">
    <source>
        <dbReference type="EMBL" id="KAI9916561.1"/>
    </source>
</evidence>
<reference evidence="1 2" key="1">
    <citation type="journal article" date="2022" name="bioRxiv">
        <title>The genome of the oomycete Peronosclerospora sorghi, a cosmopolitan pathogen of maize and sorghum, is inflated with dispersed pseudogenes.</title>
        <authorList>
            <person name="Fletcher K."/>
            <person name="Martin F."/>
            <person name="Isakeit T."/>
            <person name="Cavanaugh K."/>
            <person name="Magill C."/>
            <person name="Michelmore R."/>
        </authorList>
    </citation>
    <scope>NUCLEOTIDE SEQUENCE [LARGE SCALE GENOMIC DNA]</scope>
    <source>
        <strain evidence="1">P6</strain>
    </source>
</reference>
<keyword evidence="2" id="KW-1185">Reference proteome</keyword>
<name>A0ACC0WET2_9STRA</name>
<gene>
    <name evidence="1" type="ORF">PsorP6_017020</name>
</gene>
<evidence type="ECO:0000313" key="2">
    <source>
        <dbReference type="Proteomes" id="UP001163321"/>
    </source>
</evidence>
<dbReference type="EMBL" id="CM047581">
    <property type="protein sequence ID" value="KAI9916561.1"/>
    <property type="molecule type" value="Genomic_DNA"/>
</dbReference>
<protein>
    <submittedName>
        <fullName evidence="1">Uncharacterized protein</fullName>
    </submittedName>
</protein>